<dbReference type="Proteomes" id="UP000053989">
    <property type="component" value="Unassembled WGS sequence"/>
</dbReference>
<evidence type="ECO:0000313" key="3">
    <source>
        <dbReference type="EMBL" id="KIM55155.1"/>
    </source>
</evidence>
<feature type="region of interest" description="Disordered" evidence="2">
    <location>
        <begin position="45"/>
        <end position="65"/>
    </location>
</feature>
<proteinExistence type="predicted"/>
<evidence type="ECO:0000256" key="1">
    <source>
        <dbReference type="ARBA" id="ARBA00022884"/>
    </source>
</evidence>
<keyword evidence="4" id="KW-1185">Reference proteome</keyword>
<protein>
    <recommendedName>
        <fullName evidence="5">RRM domain-containing protein</fullName>
    </recommendedName>
</protein>
<evidence type="ECO:0000313" key="4">
    <source>
        <dbReference type="Proteomes" id="UP000053989"/>
    </source>
</evidence>
<feature type="region of interest" description="Disordered" evidence="2">
    <location>
        <begin position="194"/>
        <end position="231"/>
    </location>
</feature>
<organism evidence="3 4">
    <name type="scientific">Scleroderma citrinum Foug A</name>
    <dbReference type="NCBI Taxonomy" id="1036808"/>
    <lineage>
        <taxon>Eukaryota</taxon>
        <taxon>Fungi</taxon>
        <taxon>Dikarya</taxon>
        <taxon>Basidiomycota</taxon>
        <taxon>Agaricomycotina</taxon>
        <taxon>Agaricomycetes</taxon>
        <taxon>Agaricomycetidae</taxon>
        <taxon>Boletales</taxon>
        <taxon>Sclerodermatineae</taxon>
        <taxon>Sclerodermataceae</taxon>
        <taxon>Scleroderma</taxon>
    </lineage>
</organism>
<dbReference type="OrthoDB" id="431169at2759"/>
<feature type="compositionally biased region" description="Acidic residues" evidence="2">
    <location>
        <begin position="201"/>
        <end position="231"/>
    </location>
</feature>
<dbReference type="PANTHER" id="PTHR10501">
    <property type="entry name" value="U1 SMALL NUCLEAR RIBONUCLEOPROTEIN A/U2 SMALL NUCLEAR RIBONUCLEOPROTEIN B"/>
    <property type="match status" value="1"/>
</dbReference>
<reference evidence="4" key="2">
    <citation type="submission" date="2015-01" db="EMBL/GenBank/DDBJ databases">
        <title>Evolutionary Origins and Diversification of the Mycorrhizal Mutualists.</title>
        <authorList>
            <consortium name="DOE Joint Genome Institute"/>
            <consortium name="Mycorrhizal Genomics Consortium"/>
            <person name="Kohler A."/>
            <person name="Kuo A."/>
            <person name="Nagy L.G."/>
            <person name="Floudas D."/>
            <person name="Copeland A."/>
            <person name="Barry K.W."/>
            <person name="Cichocki N."/>
            <person name="Veneault-Fourrey C."/>
            <person name="LaButti K."/>
            <person name="Lindquist E.A."/>
            <person name="Lipzen A."/>
            <person name="Lundell T."/>
            <person name="Morin E."/>
            <person name="Murat C."/>
            <person name="Riley R."/>
            <person name="Ohm R."/>
            <person name="Sun H."/>
            <person name="Tunlid A."/>
            <person name="Henrissat B."/>
            <person name="Grigoriev I.V."/>
            <person name="Hibbett D.S."/>
            <person name="Martin F."/>
        </authorList>
    </citation>
    <scope>NUCLEOTIDE SEQUENCE [LARGE SCALE GENOMIC DNA]</scope>
    <source>
        <strain evidence="4">Foug A</strain>
    </source>
</reference>
<evidence type="ECO:0008006" key="5">
    <source>
        <dbReference type="Google" id="ProtNLM"/>
    </source>
</evidence>
<name>A0A0C3D2Z9_9AGAM</name>
<dbReference type="EMBL" id="KN822140">
    <property type="protein sequence ID" value="KIM55155.1"/>
    <property type="molecule type" value="Genomic_DNA"/>
</dbReference>
<dbReference type="AlphaFoldDB" id="A0A0C3D2Z9"/>
<keyword evidence="1" id="KW-0694">RNA-binding</keyword>
<evidence type="ECO:0000256" key="2">
    <source>
        <dbReference type="SAM" id="MobiDB-lite"/>
    </source>
</evidence>
<dbReference type="GO" id="GO:0003723">
    <property type="term" value="F:RNA binding"/>
    <property type="evidence" value="ECO:0007669"/>
    <property type="project" value="UniProtKB-KW"/>
</dbReference>
<dbReference type="InParanoid" id="A0A0C3D2Z9"/>
<dbReference type="Gene3D" id="3.30.70.330">
    <property type="match status" value="1"/>
</dbReference>
<sequence length="373" mass="42390">MHSDDSLARLNQALKKLAAEIRRFQRKTCDEFKMYELPNEAAAWHRRQQAQTGPSGPRQLGDHTSQELAAEVISPDGIKSLSDLHHVMCALPCNTFNLASFLRENQSDPAVKNFVTKLKDHLLSRLYGYEYDSDEHSFTEEERNDLQVVGGLNWIIESIILRVNYTTYDIHQEQDVMRPGPACFVMTLSREDEPNAHPFCIDDEGDGEEDDELTGETGDEEGDEDNLEDNGDDWEEISTIFIAGFPDNMGEHKFQHMFIFFPGFVAATLTILNKEDTAYRSSRHTTTMNQSLHGGDDRTTFWLPLLVPSLVADHQTGHFQGVSGRPPHKQIIGFAKFHTLQEALKAKKVLKGHWIDAEKNAILRVEMVKKNLH</sequence>
<dbReference type="HOGENOM" id="CLU_742186_0_0_1"/>
<reference evidence="3 4" key="1">
    <citation type="submission" date="2014-04" db="EMBL/GenBank/DDBJ databases">
        <authorList>
            <consortium name="DOE Joint Genome Institute"/>
            <person name="Kuo A."/>
            <person name="Kohler A."/>
            <person name="Nagy L.G."/>
            <person name="Floudas D."/>
            <person name="Copeland A."/>
            <person name="Barry K.W."/>
            <person name="Cichocki N."/>
            <person name="Veneault-Fourrey C."/>
            <person name="LaButti K."/>
            <person name="Lindquist E.A."/>
            <person name="Lipzen A."/>
            <person name="Lundell T."/>
            <person name="Morin E."/>
            <person name="Murat C."/>
            <person name="Sun H."/>
            <person name="Tunlid A."/>
            <person name="Henrissat B."/>
            <person name="Grigoriev I.V."/>
            <person name="Hibbett D.S."/>
            <person name="Martin F."/>
            <person name="Nordberg H.P."/>
            <person name="Cantor M.N."/>
            <person name="Hua S.X."/>
        </authorList>
    </citation>
    <scope>NUCLEOTIDE SEQUENCE [LARGE SCALE GENOMIC DNA]</scope>
    <source>
        <strain evidence="3 4">Foug A</strain>
    </source>
</reference>
<dbReference type="InterPro" id="IPR012677">
    <property type="entry name" value="Nucleotide-bd_a/b_plait_sf"/>
</dbReference>
<dbReference type="STRING" id="1036808.A0A0C3D2Z9"/>
<accession>A0A0C3D2Z9</accession>
<gene>
    <name evidence="3" type="ORF">SCLCIDRAFT_30580</name>
</gene>